<organism evidence="1 2">
    <name type="scientific">Daphnia pulex</name>
    <name type="common">Water flea</name>
    <dbReference type="NCBI Taxonomy" id="6669"/>
    <lineage>
        <taxon>Eukaryota</taxon>
        <taxon>Metazoa</taxon>
        <taxon>Ecdysozoa</taxon>
        <taxon>Arthropoda</taxon>
        <taxon>Crustacea</taxon>
        <taxon>Branchiopoda</taxon>
        <taxon>Diplostraca</taxon>
        <taxon>Cladocera</taxon>
        <taxon>Anomopoda</taxon>
        <taxon>Daphniidae</taxon>
        <taxon>Daphnia</taxon>
    </lineage>
</organism>
<dbReference type="EMBL" id="GL734682">
    <property type="protein sequence ID" value="EFX61381.1"/>
    <property type="molecule type" value="Genomic_DNA"/>
</dbReference>
<reference evidence="1 2" key="1">
    <citation type="journal article" date="2011" name="Science">
        <title>The ecoresponsive genome of Daphnia pulex.</title>
        <authorList>
            <person name="Colbourne J.K."/>
            <person name="Pfrender M.E."/>
            <person name="Gilbert D."/>
            <person name="Thomas W.K."/>
            <person name="Tucker A."/>
            <person name="Oakley T.H."/>
            <person name="Tokishita S."/>
            <person name="Aerts A."/>
            <person name="Arnold G.J."/>
            <person name="Basu M.K."/>
            <person name="Bauer D.J."/>
            <person name="Caceres C.E."/>
            <person name="Carmel L."/>
            <person name="Casola C."/>
            <person name="Choi J.H."/>
            <person name="Detter J.C."/>
            <person name="Dong Q."/>
            <person name="Dusheyko S."/>
            <person name="Eads B.D."/>
            <person name="Frohlich T."/>
            <person name="Geiler-Samerotte K.A."/>
            <person name="Gerlach D."/>
            <person name="Hatcher P."/>
            <person name="Jogdeo S."/>
            <person name="Krijgsveld J."/>
            <person name="Kriventseva E.V."/>
            <person name="Kultz D."/>
            <person name="Laforsch C."/>
            <person name="Lindquist E."/>
            <person name="Lopez J."/>
            <person name="Manak J.R."/>
            <person name="Muller J."/>
            <person name="Pangilinan J."/>
            <person name="Patwardhan R.P."/>
            <person name="Pitluck S."/>
            <person name="Pritham E.J."/>
            <person name="Rechtsteiner A."/>
            <person name="Rho M."/>
            <person name="Rogozin I.B."/>
            <person name="Sakarya O."/>
            <person name="Salamov A."/>
            <person name="Schaack S."/>
            <person name="Shapiro H."/>
            <person name="Shiga Y."/>
            <person name="Skalitzky C."/>
            <person name="Smith Z."/>
            <person name="Souvorov A."/>
            <person name="Sung W."/>
            <person name="Tang Z."/>
            <person name="Tsuchiya D."/>
            <person name="Tu H."/>
            <person name="Vos H."/>
            <person name="Wang M."/>
            <person name="Wolf Y.I."/>
            <person name="Yamagata H."/>
            <person name="Yamada T."/>
            <person name="Ye Y."/>
            <person name="Shaw J.R."/>
            <person name="Andrews J."/>
            <person name="Crease T.J."/>
            <person name="Tang H."/>
            <person name="Lucas S.M."/>
            <person name="Robertson H.M."/>
            <person name="Bork P."/>
            <person name="Koonin E.V."/>
            <person name="Zdobnov E.M."/>
            <person name="Grigoriev I.V."/>
            <person name="Lynch M."/>
            <person name="Boore J.L."/>
        </authorList>
    </citation>
    <scope>NUCLEOTIDE SEQUENCE [LARGE SCALE GENOMIC DNA]</scope>
</reference>
<gene>
    <name evidence="1" type="ORF">DAPPUDRAFT_273796</name>
</gene>
<sequence>MKQIKKGIGFFTAKLWLLNGGHDTGNNQIEVAVVGCKMFRQFEADGIGK</sequence>
<dbReference type="AlphaFoldDB" id="E9I3P9"/>
<name>E9I3P9_DAPPU</name>
<dbReference type="HOGENOM" id="CLU_3144341_0_0_1"/>
<evidence type="ECO:0000313" key="1">
    <source>
        <dbReference type="EMBL" id="EFX61381.1"/>
    </source>
</evidence>
<evidence type="ECO:0000313" key="2">
    <source>
        <dbReference type="Proteomes" id="UP000000305"/>
    </source>
</evidence>
<accession>E9I3P9</accession>
<dbReference type="Proteomes" id="UP000000305">
    <property type="component" value="Unassembled WGS sequence"/>
</dbReference>
<keyword evidence="2" id="KW-1185">Reference proteome</keyword>
<proteinExistence type="predicted"/>
<dbReference type="InParanoid" id="E9I3P9"/>
<protein>
    <submittedName>
        <fullName evidence="1">Uncharacterized protein</fullName>
    </submittedName>
</protein>
<dbReference type="KEGG" id="dpx:DAPPUDRAFT_273796"/>